<sequence>MEIVEKPGLWDENVSMKYSEDEETEEKTEKTEEETEEIEEETEETEEETEEIEEETEEIEEETESIILEQNVESSDALSSSDDVPKKDERNENVDSEGEEETDINLTFPISIDNEDYCGITLDDAIKDKNYPLNTNWPNDIYREFMEIVTEYQLSNSCGDRLIKLVNSINNIDKNLLPKTTKEGRRFIDDSEFPYIKFKTVPITNFQDVEYFFHYQPIINEIKTLLLQSDINKEFVFQYQNNTVKTAYEVILADMVEAEAFTAIYLPSTSKRPCYCCLIHNKDLNNMELSNIILRTPENMREIIDKEQAFSVHEEFNYFWKFKNFNIYEATVSDRMHLLDLGITKYLLEFTHEYLQRKISIETVKEMDH</sequence>
<name>A0A015JVK6_RHIIW</name>
<dbReference type="OrthoDB" id="2433702at2759"/>
<dbReference type="Proteomes" id="UP000022910">
    <property type="component" value="Unassembled WGS sequence"/>
</dbReference>
<gene>
    <name evidence="2" type="ORF">RirG_079180</name>
</gene>
<evidence type="ECO:0000313" key="3">
    <source>
        <dbReference type="Proteomes" id="UP000022910"/>
    </source>
</evidence>
<feature type="compositionally biased region" description="Polar residues" evidence="1">
    <location>
        <begin position="71"/>
        <end position="82"/>
    </location>
</feature>
<evidence type="ECO:0000313" key="2">
    <source>
        <dbReference type="EMBL" id="EXX71365.1"/>
    </source>
</evidence>
<comment type="caution">
    <text evidence="2">The sequence shown here is derived from an EMBL/GenBank/DDBJ whole genome shotgun (WGS) entry which is preliminary data.</text>
</comment>
<feature type="region of interest" description="Disordered" evidence="1">
    <location>
        <begin position="1"/>
        <end position="104"/>
    </location>
</feature>
<evidence type="ECO:0000256" key="1">
    <source>
        <dbReference type="SAM" id="MobiDB-lite"/>
    </source>
</evidence>
<dbReference type="EMBL" id="JEMT01016141">
    <property type="protein sequence ID" value="EXX71365.1"/>
    <property type="molecule type" value="Genomic_DNA"/>
</dbReference>
<dbReference type="AlphaFoldDB" id="A0A015JVK6"/>
<protein>
    <submittedName>
        <fullName evidence="2">Uncharacterized protein</fullName>
    </submittedName>
</protein>
<keyword evidence="3" id="KW-1185">Reference proteome</keyword>
<organism evidence="2 3">
    <name type="scientific">Rhizophagus irregularis (strain DAOM 197198w)</name>
    <name type="common">Glomus intraradices</name>
    <dbReference type="NCBI Taxonomy" id="1432141"/>
    <lineage>
        <taxon>Eukaryota</taxon>
        <taxon>Fungi</taxon>
        <taxon>Fungi incertae sedis</taxon>
        <taxon>Mucoromycota</taxon>
        <taxon>Glomeromycotina</taxon>
        <taxon>Glomeromycetes</taxon>
        <taxon>Glomerales</taxon>
        <taxon>Glomeraceae</taxon>
        <taxon>Rhizophagus</taxon>
    </lineage>
</organism>
<feature type="compositionally biased region" description="Acidic residues" evidence="1">
    <location>
        <begin position="20"/>
        <end position="64"/>
    </location>
</feature>
<dbReference type="STRING" id="1432141.A0A015JVK6"/>
<reference evidence="2 3" key="1">
    <citation type="submission" date="2014-02" db="EMBL/GenBank/DDBJ databases">
        <title>Single nucleus genome sequencing reveals high similarity among nuclei of an endomycorrhizal fungus.</title>
        <authorList>
            <person name="Lin K."/>
            <person name="Geurts R."/>
            <person name="Zhang Z."/>
            <person name="Limpens E."/>
            <person name="Saunders D.G."/>
            <person name="Mu D."/>
            <person name="Pang E."/>
            <person name="Cao H."/>
            <person name="Cha H."/>
            <person name="Lin T."/>
            <person name="Zhou Q."/>
            <person name="Shang Y."/>
            <person name="Li Y."/>
            <person name="Ivanov S."/>
            <person name="Sharma T."/>
            <person name="Velzen R.V."/>
            <person name="Ruijter N.D."/>
            <person name="Aanen D.K."/>
            <person name="Win J."/>
            <person name="Kamoun S."/>
            <person name="Bisseling T."/>
            <person name="Huang S."/>
        </authorList>
    </citation>
    <scope>NUCLEOTIDE SEQUENCE [LARGE SCALE GENOMIC DNA]</scope>
    <source>
        <strain evidence="3">DAOM197198w</strain>
    </source>
</reference>
<proteinExistence type="predicted"/>
<feature type="compositionally biased region" description="Basic and acidic residues" evidence="1">
    <location>
        <begin position="83"/>
        <end position="93"/>
    </location>
</feature>
<feature type="compositionally biased region" description="Acidic residues" evidence="1">
    <location>
        <begin position="94"/>
        <end position="103"/>
    </location>
</feature>
<dbReference type="HOGENOM" id="CLU_750357_0_0_1"/>
<accession>A0A015JVK6</accession>